<dbReference type="RefSeq" id="WP_162072269.1">
    <property type="nucleotide sequence ID" value="NZ_CACVBY010000014.1"/>
</dbReference>
<name>A0A6N4XPX5_9FLAO</name>
<evidence type="ECO:0000313" key="1">
    <source>
        <dbReference type="EMBL" id="CAA7386645.1"/>
    </source>
</evidence>
<dbReference type="Gene3D" id="3.30.530.20">
    <property type="match status" value="1"/>
</dbReference>
<gene>
    <name evidence="1" type="ORF">CHRY9393_00942</name>
</gene>
<protein>
    <recommendedName>
        <fullName evidence="3">Ligand-binding SRPBCC domain-containing protein</fullName>
    </recommendedName>
</protein>
<dbReference type="EMBL" id="CACVBY010000014">
    <property type="protein sequence ID" value="CAA7386645.1"/>
    <property type="molecule type" value="Genomic_DNA"/>
</dbReference>
<evidence type="ECO:0008006" key="3">
    <source>
        <dbReference type="Google" id="ProtNLM"/>
    </source>
</evidence>
<dbReference type="CDD" id="cd07820">
    <property type="entry name" value="SRPBCC_3"/>
    <property type="match status" value="1"/>
</dbReference>
<keyword evidence="2" id="KW-1185">Reference proteome</keyword>
<organism evidence="1 2">
    <name type="scientific">Chryseobacterium fistulae</name>
    <dbReference type="NCBI Taxonomy" id="2675058"/>
    <lineage>
        <taxon>Bacteria</taxon>
        <taxon>Pseudomonadati</taxon>
        <taxon>Bacteroidota</taxon>
        <taxon>Flavobacteriia</taxon>
        <taxon>Flavobacteriales</taxon>
        <taxon>Weeksellaceae</taxon>
        <taxon>Chryseobacterium group</taxon>
        <taxon>Chryseobacterium</taxon>
    </lineage>
</organism>
<dbReference type="Proteomes" id="UP000445309">
    <property type="component" value="Unassembled WGS sequence"/>
</dbReference>
<reference evidence="1 2" key="1">
    <citation type="submission" date="2020-01" db="EMBL/GenBank/DDBJ databases">
        <authorList>
            <person name="Rodrigo-Torres L."/>
            <person name="Arahal R. D."/>
            <person name="Lucena T."/>
        </authorList>
    </citation>
    <scope>NUCLEOTIDE SEQUENCE [LARGE SCALE GENOMIC DNA]</scope>
    <source>
        <strain evidence="1 2">CECT 9393</strain>
    </source>
</reference>
<dbReference type="AlphaFoldDB" id="A0A6N4XPX5"/>
<accession>A0A6N4XPX5</accession>
<sequence>MKYRLFREQQLNCDIDTAWTFFSAAHNLSKITPKEMKFVVLTTFENDHIYEGMIIDYYITPLLGIKMKWQTEILQVDFQKSFIDFQKKGPYKLWRHHHEFIPNENGVLMKDTVDYELPMGIVGQIVHSLLVKKKLEGIFDYRYGILETLFNKKNK</sequence>
<proteinExistence type="predicted"/>
<dbReference type="InterPro" id="IPR023393">
    <property type="entry name" value="START-like_dom_sf"/>
</dbReference>
<evidence type="ECO:0000313" key="2">
    <source>
        <dbReference type="Proteomes" id="UP000445309"/>
    </source>
</evidence>
<dbReference type="SUPFAM" id="SSF55961">
    <property type="entry name" value="Bet v1-like"/>
    <property type="match status" value="1"/>
</dbReference>